<dbReference type="NCBIfam" id="TIGR03695">
    <property type="entry name" value="menH_SHCHC"/>
    <property type="match status" value="1"/>
</dbReference>
<dbReference type="Proteomes" id="UP000295132">
    <property type="component" value="Unassembled WGS sequence"/>
</dbReference>
<dbReference type="InterPro" id="IPR000073">
    <property type="entry name" value="AB_hydrolase_1"/>
</dbReference>
<evidence type="ECO:0000313" key="5">
    <source>
        <dbReference type="EMBL" id="TDK61363.1"/>
    </source>
</evidence>
<organism evidence="5 6">
    <name type="scientific">Bacillus salipaludis</name>
    <dbReference type="NCBI Taxonomy" id="2547811"/>
    <lineage>
        <taxon>Bacteria</taxon>
        <taxon>Bacillati</taxon>
        <taxon>Bacillota</taxon>
        <taxon>Bacilli</taxon>
        <taxon>Bacillales</taxon>
        <taxon>Bacillaceae</taxon>
        <taxon>Bacillus</taxon>
    </lineage>
</organism>
<gene>
    <name evidence="3 5" type="primary">menH</name>
    <name evidence="5" type="ORF">E2K98_10705</name>
</gene>
<keyword evidence="2 3" id="KW-0456">Lyase</keyword>
<evidence type="ECO:0000313" key="6">
    <source>
        <dbReference type="Proteomes" id="UP000295132"/>
    </source>
</evidence>
<comment type="pathway">
    <text evidence="3">Quinol/quinone metabolism; menaquinone biosynthesis.</text>
</comment>
<dbReference type="Gene3D" id="3.40.50.1820">
    <property type="entry name" value="alpha/beta hydrolase"/>
    <property type="match status" value="1"/>
</dbReference>
<dbReference type="GO" id="GO:0070205">
    <property type="term" value="F:2-succinyl-6-hydroxy-2,4-cyclohexadiene-1-carboxylate synthase activity"/>
    <property type="evidence" value="ECO:0007669"/>
    <property type="project" value="UniProtKB-UniRule"/>
</dbReference>
<dbReference type="EC" id="4.2.99.20" evidence="3"/>
<comment type="catalytic activity">
    <reaction evidence="3">
        <text>5-enolpyruvoyl-6-hydroxy-2-succinyl-cyclohex-3-ene-1-carboxylate = (1R,6R)-6-hydroxy-2-succinyl-cyclohexa-2,4-diene-1-carboxylate + pyruvate</text>
        <dbReference type="Rhea" id="RHEA:25597"/>
        <dbReference type="ChEBI" id="CHEBI:15361"/>
        <dbReference type="ChEBI" id="CHEBI:58689"/>
        <dbReference type="ChEBI" id="CHEBI:58818"/>
        <dbReference type="EC" id="4.2.99.20"/>
    </reaction>
</comment>
<evidence type="ECO:0000256" key="1">
    <source>
        <dbReference type="ARBA" id="ARBA00022428"/>
    </source>
</evidence>
<accession>A0A4V3ATR7</accession>
<keyword evidence="1 3" id="KW-0474">Menaquinone biosynthesis</keyword>
<dbReference type="HAMAP" id="MF_01660">
    <property type="entry name" value="MenH"/>
    <property type="match status" value="1"/>
</dbReference>
<sequence length="278" mass="31178">MDVMVDDLQVHVEIYGKGFPLLLLHGFTGDASTWTPFCSVWGGHSKLIIPDIVGHGKTQMSEDLERYTIESAAGDLNLLLEHLEINQIDVLGYSMGGRLALTFAILYPKKVRKLILESASPGLETEEERKNRCINDFKLARFIKEKGVHSFVDYWETIPLFATMEKLPDETKESIRNQRLNNSPIGLANSLIGMGTGAQPSWWENLNQLSCEVLLLTGEKDVKFCRIAEKMMEKLKNGNWIVVQKSGHAIHVEDAEKFGTIVSDYLSNKTKGGSTYDS</sequence>
<dbReference type="PANTHER" id="PTHR42916">
    <property type="entry name" value="2-SUCCINYL-5-ENOLPYRUVYL-6-HYDROXY-3-CYCLOHEXENE-1-CARBOXYLATE SYNTHASE"/>
    <property type="match status" value="1"/>
</dbReference>
<feature type="domain" description="AB hydrolase-1" evidence="4">
    <location>
        <begin position="20"/>
        <end position="254"/>
    </location>
</feature>
<name>A0A4V3ATR7_9BACI</name>
<comment type="caution">
    <text evidence="5">The sequence shown here is derived from an EMBL/GenBank/DDBJ whole genome shotgun (WGS) entry which is preliminary data.</text>
</comment>
<evidence type="ECO:0000256" key="3">
    <source>
        <dbReference type="HAMAP-Rule" id="MF_01660"/>
    </source>
</evidence>
<comment type="pathway">
    <text evidence="3">Quinol/quinone metabolism; 1,4-dihydroxy-2-naphthoate biosynthesis; 1,4-dihydroxy-2-naphthoate from chorismate: step 3/7.</text>
</comment>
<dbReference type="EMBL" id="SMYO01000005">
    <property type="protein sequence ID" value="TDK61363.1"/>
    <property type="molecule type" value="Genomic_DNA"/>
</dbReference>
<proteinExistence type="inferred from homology"/>
<comment type="similarity">
    <text evidence="3">Belongs to the AB hydrolase superfamily. MenH family.</text>
</comment>
<dbReference type="UniPathway" id="UPA00079"/>
<comment type="function">
    <text evidence="3">Catalyzes a proton abstraction reaction that results in 2,5-elimination of pyruvate from 2-succinyl-5-enolpyruvyl-6-hydroxy-3-cyclohexene-1-carboxylate (SEPHCHC) and the formation of 2-succinyl-6-hydroxy-2,4-cyclohexadiene-1-carboxylate (SHCHC).</text>
</comment>
<dbReference type="PANTHER" id="PTHR42916:SF1">
    <property type="entry name" value="PROTEIN PHYLLO, CHLOROPLASTIC"/>
    <property type="match status" value="1"/>
</dbReference>
<protein>
    <recommendedName>
        <fullName evidence="3">Putative 2-succinyl-6-hydroxy-2,4-cyclohexadiene-1-carboxylate synthase</fullName>
        <shortName evidence="3">SHCHC synthase</shortName>
        <ecNumber evidence="3">4.2.99.20</ecNumber>
    </recommendedName>
</protein>
<evidence type="ECO:0000259" key="4">
    <source>
        <dbReference type="Pfam" id="PF00561"/>
    </source>
</evidence>
<dbReference type="GO" id="GO:0009234">
    <property type="term" value="P:menaquinone biosynthetic process"/>
    <property type="evidence" value="ECO:0007669"/>
    <property type="project" value="UniProtKB-UniRule"/>
</dbReference>
<dbReference type="AlphaFoldDB" id="A0A4V3ATR7"/>
<dbReference type="UniPathway" id="UPA01057">
    <property type="reaction ID" value="UER00900"/>
</dbReference>
<dbReference type="Pfam" id="PF00561">
    <property type="entry name" value="Abhydrolase_1"/>
    <property type="match status" value="1"/>
</dbReference>
<dbReference type="InterPro" id="IPR022485">
    <property type="entry name" value="SHCHC_synthase_MenH"/>
</dbReference>
<dbReference type="SUPFAM" id="SSF53474">
    <property type="entry name" value="alpha/beta-Hydrolases"/>
    <property type="match status" value="1"/>
</dbReference>
<dbReference type="RefSeq" id="WP_133334240.1">
    <property type="nucleotide sequence ID" value="NZ_SMYO01000005.1"/>
</dbReference>
<dbReference type="PRINTS" id="PR00111">
    <property type="entry name" value="ABHYDROLASE"/>
</dbReference>
<dbReference type="InterPro" id="IPR029058">
    <property type="entry name" value="AB_hydrolase_fold"/>
</dbReference>
<evidence type="ECO:0000256" key="2">
    <source>
        <dbReference type="ARBA" id="ARBA00023239"/>
    </source>
</evidence>
<comment type="subunit">
    <text evidence="3">Monomer.</text>
</comment>
<reference evidence="5 6" key="1">
    <citation type="submission" date="2019-03" db="EMBL/GenBank/DDBJ databases">
        <title>Bacillus niacini sp. nov. a Nicotinate-Metabolizing Mesophile Isolated from Soil.</title>
        <authorList>
            <person name="Zhang G."/>
        </authorList>
    </citation>
    <scope>NUCLEOTIDE SEQUENCE [LARGE SCALE GENOMIC DNA]</scope>
    <source>
        <strain evidence="5 6">WN066</strain>
    </source>
</reference>